<comment type="subcellular location">
    <subcellularLocation>
        <location evidence="10">Cell inner membrane</location>
        <topology evidence="10">Multi-pass membrane protein</topology>
    </subcellularLocation>
    <subcellularLocation>
        <location evidence="1">Cell membrane</location>
        <topology evidence="1">Multi-pass membrane protein</topology>
    </subcellularLocation>
</comment>
<feature type="transmembrane region" description="Helical" evidence="10">
    <location>
        <begin position="268"/>
        <end position="288"/>
    </location>
</feature>
<feature type="transmembrane region" description="Helical" evidence="10">
    <location>
        <begin position="32"/>
        <end position="51"/>
    </location>
</feature>
<reference evidence="13" key="1">
    <citation type="journal article" date="2019" name="Int. J. Syst. Evol. Microbiol.">
        <title>The Global Catalogue of Microorganisms (GCM) 10K type strain sequencing project: providing services to taxonomists for standard genome sequencing and annotation.</title>
        <authorList>
            <consortium name="The Broad Institute Genomics Platform"/>
            <consortium name="The Broad Institute Genome Sequencing Center for Infectious Disease"/>
            <person name="Wu L."/>
            <person name="Ma J."/>
        </authorList>
    </citation>
    <scope>NUCLEOTIDE SEQUENCE [LARGE SCALE GENOMIC DNA]</scope>
    <source>
        <strain evidence="13">CGMCC 1.12702</strain>
    </source>
</reference>
<evidence type="ECO:0000259" key="11">
    <source>
        <dbReference type="Pfam" id="PF00999"/>
    </source>
</evidence>
<keyword evidence="3" id="KW-1003">Cell membrane</keyword>
<organism evidence="12 13">
    <name type="scientific">Sphingomonas arantia</name>
    <dbReference type="NCBI Taxonomy" id="1460676"/>
    <lineage>
        <taxon>Bacteria</taxon>
        <taxon>Pseudomonadati</taxon>
        <taxon>Pseudomonadota</taxon>
        <taxon>Alphaproteobacteria</taxon>
        <taxon>Sphingomonadales</taxon>
        <taxon>Sphingomonadaceae</taxon>
        <taxon>Sphingomonas</taxon>
    </lineage>
</organism>
<protein>
    <submittedName>
        <fullName evidence="12">Na+/H+ antiporter</fullName>
    </submittedName>
</protein>
<accession>A0ABW4U1R1</accession>
<comment type="function">
    <text evidence="10">Na(+)/H(+) antiporter that extrudes sodium in exchange for external protons.</text>
</comment>
<keyword evidence="7 10" id="KW-0406">Ion transport</keyword>
<evidence type="ECO:0000256" key="4">
    <source>
        <dbReference type="ARBA" id="ARBA00022692"/>
    </source>
</evidence>
<evidence type="ECO:0000256" key="6">
    <source>
        <dbReference type="ARBA" id="ARBA00023053"/>
    </source>
</evidence>
<feature type="domain" description="Cation/H+ exchanger transmembrane" evidence="11">
    <location>
        <begin position="16"/>
        <end position="403"/>
    </location>
</feature>
<proteinExistence type="inferred from homology"/>
<feature type="transmembrane region" description="Helical" evidence="10">
    <location>
        <begin position="379"/>
        <end position="403"/>
    </location>
</feature>
<sequence length="526" mass="55637">MHPVETLELVIALLLATLALHWIAARLRFPPAAALLVGGGTLAFVPGLPTIELDPELVLVLFLPPLLMDGAYFTAVASFRRHLAEILSLAVGAVVFTTLAVGLVVHWLVPLLPWAACFALGAIVSPPDAVSARAVLKRVSLPRRLSTIIEGESLLNDASGLVLVRFAVAATLTGTFSVTDATMSFGVLAIGGLAVGGAIGALWLFIHRHLHDETLMIAASVILCWAAYLAGEALHVSGVIATVAAGLVYGWYQHVIFTASVRIRGSSFWHVMVFLFEAMVFILIGFSLRGVMLRVGGIETVFATMAGPVVGALVAMTAARFAWVFGSDAILTLLGQLHLTNRQPLGAGAATVLGWAGMRGVVTLAIALTLPETMPGRDLMLVTAFAAILVTVLVQGSTFGLLIRATRLVDRDPPPRLSLAAAEAQVAQAQLVQVSALARSDDGELLHPRLLETYERRARQTGDYSADESAFTGAISAHFDIVIAAVAAGRAELVRLHRADDIGDETLHDLEHDLDLEELAAISAKA</sequence>
<evidence type="ECO:0000256" key="1">
    <source>
        <dbReference type="ARBA" id="ARBA00004651"/>
    </source>
</evidence>
<dbReference type="Gene3D" id="6.10.140.1330">
    <property type="match status" value="1"/>
</dbReference>
<evidence type="ECO:0000256" key="9">
    <source>
        <dbReference type="ARBA" id="ARBA00023201"/>
    </source>
</evidence>
<keyword evidence="2 10" id="KW-0813">Transport</keyword>
<keyword evidence="9 10" id="KW-0739">Sodium transport</keyword>
<name>A0ABW4U1R1_9SPHN</name>
<comment type="caution">
    <text evidence="12">The sequence shown here is derived from an EMBL/GenBank/DDBJ whole genome shotgun (WGS) entry which is preliminary data.</text>
</comment>
<dbReference type="RefSeq" id="WP_380930295.1">
    <property type="nucleotide sequence ID" value="NZ_JBHUGS010000003.1"/>
</dbReference>
<keyword evidence="6 10" id="KW-0915">Sodium</keyword>
<feature type="transmembrane region" description="Helical" evidence="10">
    <location>
        <begin position="185"/>
        <end position="206"/>
    </location>
</feature>
<dbReference type="InterPro" id="IPR004705">
    <property type="entry name" value="Cation/H_exchanger_CPA1_bac"/>
</dbReference>
<dbReference type="NCBIfam" id="TIGR00831">
    <property type="entry name" value="a_cpa1"/>
    <property type="match status" value="1"/>
</dbReference>
<dbReference type="Pfam" id="PF00999">
    <property type="entry name" value="Na_H_Exchanger"/>
    <property type="match status" value="1"/>
</dbReference>
<evidence type="ECO:0000256" key="2">
    <source>
        <dbReference type="ARBA" id="ARBA00022448"/>
    </source>
</evidence>
<evidence type="ECO:0000256" key="10">
    <source>
        <dbReference type="RuleBase" id="RU366002"/>
    </source>
</evidence>
<dbReference type="PANTHER" id="PTHR10110">
    <property type="entry name" value="SODIUM/HYDROGEN EXCHANGER"/>
    <property type="match status" value="1"/>
</dbReference>
<feature type="transmembrane region" description="Helical" evidence="10">
    <location>
        <begin position="300"/>
        <end position="325"/>
    </location>
</feature>
<dbReference type="EMBL" id="JBHUGS010000003">
    <property type="protein sequence ID" value="MFD1951544.1"/>
    <property type="molecule type" value="Genomic_DNA"/>
</dbReference>
<dbReference type="Proteomes" id="UP001597400">
    <property type="component" value="Unassembled WGS sequence"/>
</dbReference>
<feature type="transmembrane region" description="Helical" evidence="10">
    <location>
        <begin position="157"/>
        <end position="179"/>
    </location>
</feature>
<evidence type="ECO:0000256" key="8">
    <source>
        <dbReference type="ARBA" id="ARBA00023136"/>
    </source>
</evidence>
<feature type="transmembrane region" description="Helical" evidence="10">
    <location>
        <begin position="345"/>
        <end position="367"/>
    </location>
</feature>
<keyword evidence="10" id="KW-0997">Cell inner membrane</keyword>
<keyword evidence="10" id="KW-0050">Antiport</keyword>
<feature type="transmembrane region" description="Helical" evidence="10">
    <location>
        <begin position="86"/>
        <end position="105"/>
    </location>
</feature>
<keyword evidence="5 10" id="KW-1133">Transmembrane helix</keyword>
<evidence type="ECO:0000256" key="7">
    <source>
        <dbReference type="ARBA" id="ARBA00023065"/>
    </source>
</evidence>
<keyword evidence="4 10" id="KW-0812">Transmembrane</keyword>
<evidence type="ECO:0000313" key="12">
    <source>
        <dbReference type="EMBL" id="MFD1951544.1"/>
    </source>
</evidence>
<feature type="transmembrane region" description="Helical" evidence="10">
    <location>
        <begin position="57"/>
        <end position="79"/>
    </location>
</feature>
<feature type="transmembrane region" description="Helical" evidence="10">
    <location>
        <begin position="6"/>
        <end position="25"/>
    </location>
</feature>
<feature type="transmembrane region" description="Helical" evidence="10">
    <location>
        <begin position="236"/>
        <end position="256"/>
    </location>
</feature>
<dbReference type="InterPro" id="IPR006153">
    <property type="entry name" value="Cation/H_exchanger_TM"/>
</dbReference>
<evidence type="ECO:0000313" key="13">
    <source>
        <dbReference type="Proteomes" id="UP001597400"/>
    </source>
</evidence>
<keyword evidence="13" id="KW-1185">Reference proteome</keyword>
<evidence type="ECO:0000256" key="5">
    <source>
        <dbReference type="ARBA" id="ARBA00022989"/>
    </source>
</evidence>
<dbReference type="PANTHER" id="PTHR10110:SF86">
    <property type="entry name" value="SODIUM_HYDROGEN EXCHANGER 7"/>
    <property type="match status" value="1"/>
</dbReference>
<comment type="similarity">
    <text evidence="10">Belongs to the monovalent cation:proton antiporter 1 (CPA1) transporter (TC 2.A.36) family.</text>
</comment>
<keyword evidence="8 10" id="KW-0472">Membrane</keyword>
<dbReference type="InterPro" id="IPR018422">
    <property type="entry name" value="Cation/H_exchanger_CPA1"/>
</dbReference>
<gene>
    <name evidence="12" type="ORF">ACFSGX_12290</name>
</gene>
<evidence type="ECO:0000256" key="3">
    <source>
        <dbReference type="ARBA" id="ARBA00022475"/>
    </source>
</evidence>